<organism evidence="3 4">
    <name type="scientific">Sorangium cellulosum (strain So ce56)</name>
    <name type="common">Polyangium cellulosum (strain So ce56)</name>
    <dbReference type="NCBI Taxonomy" id="448385"/>
    <lineage>
        <taxon>Bacteria</taxon>
        <taxon>Pseudomonadati</taxon>
        <taxon>Myxococcota</taxon>
        <taxon>Polyangia</taxon>
        <taxon>Polyangiales</taxon>
        <taxon>Polyangiaceae</taxon>
        <taxon>Sorangium</taxon>
    </lineage>
</organism>
<dbReference type="InterPro" id="IPR011335">
    <property type="entry name" value="Restrct_endonuc-II-like"/>
</dbReference>
<dbReference type="PANTHER" id="PTHR36558">
    <property type="entry name" value="GLR1098 PROTEIN"/>
    <property type="match status" value="1"/>
</dbReference>
<dbReference type="EMBL" id="AM746676">
    <property type="protein sequence ID" value="CAN95371.1"/>
    <property type="molecule type" value="Genomic_DNA"/>
</dbReference>
<gene>
    <name evidence="3" type="ordered locus">sce5208</name>
</gene>
<dbReference type="InterPro" id="IPR008538">
    <property type="entry name" value="Uma2"/>
</dbReference>
<name>A9FS89_SORC5</name>
<dbReference type="Pfam" id="PF05685">
    <property type="entry name" value="Uma2"/>
    <property type="match status" value="1"/>
</dbReference>
<dbReference type="STRING" id="448385.sce5208"/>
<sequence>MDGPAHRGPRRRGGPPGCAWTSEARRATLPHMGEAAPRRKLSPEEYLALERASEARHEYAGGELFAMSRGTFEHSAIAANIGRLLGNALGERGCVALNSDMSIKIPAADRYVYPDGSVVCGRPEFEDERRDTLLNPVLVIEVLSDSSEAYDRGDKFAHYQTVASIREVVLASQKAPRIEVFARQADGSWVLRVYGPGARAALSSVGCELGVDDVYRGVLAAANV</sequence>
<evidence type="ECO:0000259" key="2">
    <source>
        <dbReference type="Pfam" id="PF05685"/>
    </source>
</evidence>
<evidence type="ECO:0000313" key="4">
    <source>
        <dbReference type="Proteomes" id="UP000002139"/>
    </source>
</evidence>
<dbReference type="HOGENOM" id="CLU_076312_6_2_7"/>
<evidence type="ECO:0000313" key="3">
    <source>
        <dbReference type="EMBL" id="CAN95371.1"/>
    </source>
</evidence>
<dbReference type="InterPro" id="IPR012296">
    <property type="entry name" value="Nuclease_put_TT1808"/>
</dbReference>
<evidence type="ECO:0000256" key="1">
    <source>
        <dbReference type="SAM" id="MobiDB-lite"/>
    </source>
</evidence>
<dbReference type="PANTHER" id="PTHR36558:SF1">
    <property type="entry name" value="RESTRICTION ENDONUCLEASE DOMAIN-CONTAINING PROTEIN-RELATED"/>
    <property type="match status" value="1"/>
</dbReference>
<dbReference type="AlphaFoldDB" id="A9FS89"/>
<keyword evidence="4" id="KW-1185">Reference proteome</keyword>
<proteinExistence type="predicted"/>
<feature type="domain" description="Putative restriction endonuclease" evidence="2">
    <location>
        <begin position="43"/>
        <end position="201"/>
    </location>
</feature>
<feature type="region of interest" description="Disordered" evidence="1">
    <location>
        <begin position="1"/>
        <end position="38"/>
    </location>
</feature>
<dbReference type="CDD" id="cd06260">
    <property type="entry name" value="DUF820-like"/>
    <property type="match status" value="1"/>
</dbReference>
<dbReference type="KEGG" id="scl:sce5208"/>
<dbReference type="eggNOG" id="COG4636">
    <property type="taxonomic scope" value="Bacteria"/>
</dbReference>
<dbReference type="SUPFAM" id="SSF52980">
    <property type="entry name" value="Restriction endonuclease-like"/>
    <property type="match status" value="1"/>
</dbReference>
<dbReference type="Gene3D" id="3.90.1570.10">
    <property type="entry name" value="tt1808, chain A"/>
    <property type="match status" value="1"/>
</dbReference>
<protein>
    <recommendedName>
        <fullName evidence="2">Putative restriction endonuclease domain-containing protein</fullName>
    </recommendedName>
</protein>
<reference evidence="3 4" key="1">
    <citation type="journal article" date="2007" name="Nat. Biotechnol.">
        <title>Complete genome sequence of the myxobacterium Sorangium cellulosum.</title>
        <authorList>
            <person name="Schneiker S."/>
            <person name="Perlova O."/>
            <person name="Kaiser O."/>
            <person name="Gerth K."/>
            <person name="Alici A."/>
            <person name="Altmeyer M.O."/>
            <person name="Bartels D."/>
            <person name="Bekel T."/>
            <person name="Beyer S."/>
            <person name="Bode E."/>
            <person name="Bode H.B."/>
            <person name="Bolten C.J."/>
            <person name="Choudhuri J.V."/>
            <person name="Doss S."/>
            <person name="Elnakady Y.A."/>
            <person name="Frank B."/>
            <person name="Gaigalat L."/>
            <person name="Goesmann A."/>
            <person name="Groeger C."/>
            <person name="Gross F."/>
            <person name="Jelsbak L."/>
            <person name="Jelsbak L."/>
            <person name="Kalinowski J."/>
            <person name="Kegler C."/>
            <person name="Knauber T."/>
            <person name="Konietzny S."/>
            <person name="Kopp M."/>
            <person name="Krause L."/>
            <person name="Krug D."/>
            <person name="Linke B."/>
            <person name="Mahmud T."/>
            <person name="Martinez-Arias R."/>
            <person name="McHardy A.C."/>
            <person name="Merai M."/>
            <person name="Meyer F."/>
            <person name="Mormann S."/>
            <person name="Munoz-Dorado J."/>
            <person name="Perez J."/>
            <person name="Pradella S."/>
            <person name="Rachid S."/>
            <person name="Raddatz G."/>
            <person name="Rosenau F."/>
            <person name="Rueckert C."/>
            <person name="Sasse F."/>
            <person name="Scharfe M."/>
            <person name="Schuster S.C."/>
            <person name="Suen G."/>
            <person name="Treuner-Lange A."/>
            <person name="Velicer G.J."/>
            <person name="Vorholter F.-J."/>
            <person name="Weissman K.J."/>
            <person name="Welch R.D."/>
            <person name="Wenzel S.C."/>
            <person name="Whitworth D.E."/>
            <person name="Wilhelm S."/>
            <person name="Wittmann C."/>
            <person name="Bloecker H."/>
            <person name="Puehler A."/>
            <person name="Mueller R."/>
        </authorList>
    </citation>
    <scope>NUCLEOTIDE SEQUENCE [LARGE SCALE GENOMIC DNA]</scope>
    <source>
        <strain evidence="4">So ce56</strain>
    </source>
</reference>
<accession>A9FS89</accession>
<dbReference type="Proteomes" id="UP000002139">
    <property type="component" value="Chromosome"/>
</dbReference>